<proteinExistence type="predicted"/>
<dbReference type="AlphaFoldDB" id="A0A077MCM7"/>
<name>A0A077MCM7_9MICO</name>
<feature type="signal peptide" evidence="1">
    <location>
        <begin position="1"/>
        <end position="43"/>
    </location>
</feature>
<dbReference type="PANTHER" id="PTHR30032">
    <property type="entry name" value="N-ACETYLMURAMOYL-L-ALANINE AMIDASE-RELATED"/>
    <property type="match status" value="1"/>
</dbReference>
<feature type="chain" id="PRO_5001721529" description="Peptidase C-terminal archaeal/bacterial domain-containing protein" evidence="1">
    <location>
        <begin position="44"/>
        <end position="626"/>
    </location>
</feature>
<dbReference type="OrthoDB" id="5188291at2"/>
<organism evidence="2 3">
    <name type="scientific">Nostocoides jenkinsii Ben 74</name>
    <dbReference type="NCBI Taxonomy" id="1193518"/>
    <lineage>
        <taxon>Bacteria</taxon>
        <taxon>Bacillati</taxon>
        <taxon>Actinomycetota</taxon>
        <taxon>Actinomycetes</taxon>
        <taxon>Micrococcales</taxon>
        <taxon>Intrasporangiaceae</taxon>
        <taxon>Nostocoides</taxon>
    </lineage>
</organism>
<keyword evidence="1" id="KW-0732">Signal</keyword>
<reference evidence="2 3" key="1">
    <citation type="journal article" date="2013" name="ISME J.">
        <title>A metabolic model for members of the genus Tetrasphaera involved in enhanced biological phosphorus removal.</title>
        <authorList>
            <person name="Kristiansen R."/>
            <person name="Nguyen H.T.T."/>
            <person name="Saunders A.M."/>
            <person name="Nielsen J.L."/>
            <person name="Wimmer R."/>
            <person name="Le V.Q."/>
            <person name="McIlroy S.J."/>
            <person name="Petrovski S."/>
            <person name="Seviour R.J."/>
            <person name="Calteau A."/>
            <person name="Nielsen K.L."/>
            <person name="Nielsen P.H."/>
        </authorList>
    </citation>
    <scope>NUCLEOTIDE SEQUENCE [LARGE SCALE GENOMIC DNA]</scope>
    <source>
        <strain evidence="2 3">Ben 74</strain>
    </source>
</reference>
<dbReference type="InterPro" id="IPR007253">
    <property type="entry name" value="Cell_wall-bd_2"/>
</dbReference>
<dbReference type="Gene3D" id="2.60.120.380">
    <property type="match status" value="3"/>
</dbReference>
<dbReference type="EMBL" id="CAJC01000214">
    <property type="protein sequence ID" value="CCI55066.1"/>
    <property type="molecule type" value="Genomic_DNA"/>
</dbReference>
<dbReference type="Proteomes" id="UP000035720">
    <property type="component" value="Unassembled WGS sequence"/>
</dbReference>
<protein>
    <recommendedName>
        <fullName evidence="4">Peptidase C-terminal archaeal/bacterial domain-containing protein</fullName>
    </recommendedName>
</protein>
<keyword evidence="3" id="KW-1185">Reference proteome</keyword>
<dbReference type="PANTHER" id="PTHR30032:SF8">
    <property type="entry name" value="GERMINATION-SPECIFIC N-ACETYLMURAMOYL-L-ALANINE AMIDASE"/>
    <property type="match status" value="1"/>
</dbReference>
<dbReference type="RefSeq" id="WP_048547826.1">
    <property type="nucleotide sequence ID" value="NZ_HF571038.1"/>
</dbReference>
<evidence type="ECO:0000313" key="3">
    <source>
        <dbReference type="Proteomes" id="UP000035720"/>
    </source>
</evidence>
<accession>A0A077MCM7</accession>
<gene>
    <name evidence="2" type="ORF">BN13_980003</name>
</gene>
<evidence type="ECO:0008006" key="4">
    <source>
        <dbReference type="Google" id="ProtNLM"/>
    </source>
</evidence>
<evidence type="ECO:0000256" key="1">
    <source>
        <dbReference type="SAM" id="SignalP"/>
    </source>
</evidence>
<dbReference type="SUPFAM" id="SSF89260">
    <property type="entry name" value="Collagen-binding domain"/>
    <property type="match status" value="1"/>
</dbReference>
<dbReference type="STRING" id="1193518.BN13_980003"/>
<dbReference type="Pfam" id="PF04122">
    <property type="entry name" value="CW_binding_2"/>
    <property type="match status" value="2"/>
</dbReference>
<comment type="caution">
    <text evidence="2">The sequence shown here is derived from an EMBL/GenBank/DDBJ whole genome shotgun (WGS) entry which is preliminary data.</text>
</comment>
<sequence length="626" mass="65709">MGPVQTRDHWWFLMMIRRRASLLLAAILALGSAATALAPSAFAEGEPNDTLATANTIAVNNIGDTGATINPSNDTDWFKFTVSPGNYTIQAYDVASSLSSGISTTLYSSSGQWIASDTDGSNNVASQISTSISIAGTYYIRVEGESSSQIGTYKLRVLPEAGHGLTWDAESEPDGARALAPEVALGVANAKSRSFAVTSATLVDSDDVDYIRFTAPRAGVYTVQAFDVATTAAPASIDVYDASGNFLENEDAGSANVNRQASVAISIPGTYFARLTPDYSGHAGTYQVRVLPQYDQGLTWSSDREPNGSTYLSAPAEVGVSLSSSLAVPASGIASSSDYDYYHLRLSGGSTYAVTVTSSTNMDVRIYDSARQYVTDTHCWDGQCDLSFDVSLSQDYFVKVSPYSSNDSGTYTMCVRVAGQSCRTNSTVTRWYGADRFSASAAISAASYSPGVTTAYIASGRVFPDALSGAPVAGMNRGPVLLVDTNAIPSSIATELTRLRPSRIVVMGGPSTVSDSVLTALRGYASSVTRWYGADRFSASAAISAASYSPGVTTAYIASGRVFPDALSGAPVAGMNRGPVLLVDTNAIPSSIATELTRLRPSRIVVMGGPSTVSDSVLNALTQYTR</sequence>
<dbReference type="InterPro" id="IPR051922">
    <property type="entry name" value="Bact_Sporulation_Assoc"/>
</dbReference>
<evidence type="ECO:0000313" key="2">
    <source>
        <dbReference type="EMBL" id="CCI55066.1"/>
    </source>
</evidence>